<accession>A0A8T0FW89</accession>
<proteinExistence type="predicted"/>
<comment type="caution">
    <text evidence="2">The sequence shown here is derived from an EMBL/GenBank/DDBJ whole genome shotgun (WGS) entry which is preliminary data.</text>
</comment>
<dbReference type="Gene3D" id="2.10.80.10">
    <property type="entry name" value="Lipase, subunit A"/>
    <property type="match status" value="1"/>
</dbReference>
<organism evidence="2 3">
    <name type="scientific">Argiope bruennichi</name>
    <name type="common">Wasp spider</name>
    <name type="synonym">Aranea bruennichi</name>
    <dbReference type="NCBI Taxonomy" id="94029"/>
    <lineage>
        <taxon>Eukaryota</taxon>
        <taxon>Metazoa</taxon>
        <taxon>Ecdysozoa</taxon>
        <taxon>Arthropoda</taxon>
        <taxon>Chelicerata</taxon>
        <taxon>Arachnida</taxon>
        <taxon>Araneae</taxon>
        <taxon>Araneomorphae</taxon>
        <taxon>Entelegynae</taxon>
        <taxon>Araneoidea</taxon>
        <taxon>Araneidae</taxon>
        <taxon>Argiope</taxon>
    </lineage>
</organism>
<feature type="region of interest" description="Disordered" evidence="1">
    <location>
        <begin position="111"/>
        <end position="161"/>
    </location>
</feature>
<protein>
    <submittedName>
        <fullName evidence="2">Uncharacterized protein</fullName>
    </submittedName>
</protein>
<evidence type="ECO:0000313" key="3">
    <source>
        <dbReference type="Proteomes" id="UP000807504"/>
    </source>
</evidence>
<dbReference type="EMBL" id="JABXBU010000002">
    <property type="protein sequence ID" value="KAF8794952.1"/>
    <property type="molecule type" value="Genomic_DNA"/>
</dbReference>
<evidence type="ECO:0000256" key="1">
    <source>
        <dbReference type="SAM" id="MobiDB-lite"/>
    </source>
</evidence>
<reference evidence="2" key="1">
    <citation type="journal article" date="2020" name="bioRxiv">
        <title>Chromosome-level reference genome of the European wasp spider Argiope bruennichi: a resource for studies on range expansion and evolutionary adaptation.</title>
        <authorList>
            <person name="Sheffer M.M."/>
            <person name="Hoppe A."/>
            <person name="Krehenwinkel H."/>
            <person name="Uhl G."/>
            <person name="Kuss A.W."/>
            <person name="Jensen L."/>
            <person name="Jensen C."/>
            <person name="Gillespie R.G."/>
            <person name="Hoff K.J."/>
            <person name="Prost S."/>
        </authorList>
    </citation>
    <scope>NUCLEOTIDE SEQUENCE</scope>
</reference>
<evidence type="ECO:0000313" key="2">
    <source>
        <dbReference type="EMBL" id="KAF8794952.1"/>
    </source>
</evidence>
<sequence>MMPSYNTFYKIHYNSGFGGRGAGRSRFLKGRRQISPNPCFSGGVFFYGREGECEPLGQKGQKCSENLDARGERYVYHCPCAAGLACELETKNTWFGTVKVNPKCVEDIAHTTPAQTDRTEQPETTLVERETTNVDRETTDVDRETTIVLESTVETQVPDEV</sequence>
<dbReference type="AlphaFoldDB" id="A0A8T0FW89"/>
<dbReference type="Proteomes" id="UP000807504">
    <property type="component" value="Unassembled WGS sequence"/>
</dbReference>
<keyword evidence="3" id="KW-1185">Reference proteome</keyword>
<name>A0A8T0FW89_ARGBR</name>
<gene>
    <name evidence="2" type="ORF">HNY73_002860</name>
</gene>
<reference evidence="2" key="2">
    <citation type="submission" date="2020-06" db="EMBL/GenBank/DDBJ databases">
        <authorList>
            <person name="Sheffer M."/>
        </authorList>
    </citation>
    <scope>NUCLEOTIDE SEQUENCE</scope>
</reference>
<feature type="compositionally biased region" description="Basic and acidic residues" evidence="1">
    <location>
        <begin position="117"/>
        <end position="145"/>
    </location>
</feature>